<sequence length="230" mass="26498">MITCWELLTRSQMSQTDTLSLTHHDPRIAAQSFPLLRRLVRHRVIDAEQRGVDFPRCPVDADLLLEIECDDLFQLMQADDTAPLQTLRRMNALEATQPPSIRLITLKNSIIPIPDNVPSLLKRVSFIQRRPEITPQQFRHEWWNIHGDYVRDFKGVRGYQQSLILGRSLAGRNCSYDEVAIDGIVELYFDDLSALEADFASEAGQRAQHHGHRFLRAVSTYLVEQDRLIP</sequence>
<evidence type="ECO:0000313" key="3">
    <source>
        <dbReference type="Proteomes" id="UP000255248"/>
    </source>
</evidence>
<organism evidence="2 3">
    <name type="scientific">Edwardsiella hoshinae</name>
    <dbReference type="NCBI Taxonomy" id="93378"/>
    <lineage>
        <taxon>Bacteria</taxon>
        <taxon>Pseudomonadati</taxon>
        <taxon>Pseudomonadota</taxon>
        <taxon>Gammaproteobacteria</taxon>
        <taxon>Enterobacterales</taxon>
        <taxon>Hafniaceae</taxon>
        <taxon>Edwardsiella</taxon>
    </lineage>
</organism>
<dbReference type="Pfam" id="PF07110">
    <property type="entry name" value="EthD"/>
    <property type="match status" value="1"/>
</dbReference>
<proteinExistence type="predicted"/>
<name>A0A376DJ79_9GAMM</name>
<dbReference type="Proteomes" id="UP000255248">
    <property type="component" value="Unassembled WGS sequence"/>
</dbReference>
<protein>
    <submittedName>
        <fullName evidence="2">EthD protein</fullName>
    </submittedName>
</protein>
<dbReference type="GO" id="GO:0016491">
    <property type="term" value="F:oxidoreductase activity"/>
    <property type="evidence" value="ECO:0007669"/>
    <property type="project" value="InterPro"/>
</dbReference>
<gene>
    <name evidence="2" type="ORF">NCTC12121_02546</name>
</gene>
<accession>A0A376DJ79</accession>
<dbReference type="SUPFAM" id="SSF54909">
    <property type="entry name" value="Dimeric alpha+beta barrel"/>
    <property type="match status" value="1"/>
</dbReference>
<dbReference type="OrthoDB" id="6415322at2"/>
<reference evidence="2 3" key="1">
    <citation type="submission" date="2018-06" db="EMBL/GenBank/DDBJ databases">
        <authorList>
            <consortium name="Pathogen Informatics"/>
            <person name="Doyle S."/>
        </authorList>
    </citation>
    <scope>NUCLEOTIDE SEQUENCE [LARGE SCALE GENOMIC DNA]</scope>
    <source>
        <strain evidence="2 3">NCTC12121</strain>
    </source>
</reference>
<evidence type="ECO:0000259" key="1">
    <source>
        <dbReference type="Pfam" id="PF07110"/>
    </source>
</evidence>
<dbReference type="STRING" id="93378.A9798_11975"/>
<dbReference type="EMBL" id="UFXZ01000001">
    <property type="protein sequence ID" value="STC90287.1"/>
    <property type="molecule type" value="Genomic_DNA"/>
</dbReference>
<dbReference type="RefSeq" id="WP_024523070.1">
    <property type="nucleotide sequence ID" value="NZ_UFXZ01000001.1"/>
</dbReference>
<dbReference type="Gene3D" id="3.30.70.100">
    <property type="match status" value="1"/>
</dbReference>
<dbReference type="InterPro" id="IPR011008">
    <property type="entry name" value="Dimeric_a/b-barrel"/>
</dbReference>
<evidence type="ECO:0000313" key="2">
    <source>
        <dbReference type="EMBL" id="STC90287.1"/>
    </source>
</evidence>
<dbReference type="InterPro" id="IPR009799">
    <property type="entry name" value="EthD_dom"/>
</dbReference>
<feature type="domain" description="EthD" evidence="1">
    <location>
        <begin position="130"/>
        <end position="214"/>
    </location>
</feature>
<dbReference type="AlphaFoldDB" id="A0A376DJ79"/>